<dbReference type="EC" id="4.1.1.52" evidence="7"/>
<comment type="similarity">
    <text evidence="1">Belongs to the metallo-dependent hydrolases superfamily. ACMSD family.</text>
</comment>
<evidence type="ECO:0000256" key="5">
    <source>
        <dbReference type="ARBA" id="ARBA00023239"/>
    </source>
</evidence>
<dbReference type="InterPro" id="IPR006680">
    <property type="entry name" value="Amidohydro-rel"/>
</dbReference>
<dbReference type="GO" id="GO:0046872">
    <property type="term" value="F:metal ion binding"/>
    <property type="evidence" value="ECO:0007669"/>
    <property type="project" value="UniProtKB-KW"/>
</dbReference>
<dbReference type="GO" id="GO:0005829">
    <property type="term" value="C:cytosol"/>
    <property type="evidence" value="ECO:0007669"/>
    <property type="project" value="TreeGrafter"/>
</dbReference>
<comment type="catalytic activity">
    <reaction evidence="6">
        <text>6-methylsalicylate + H(+) = 3-methylphenol + CO2</text>
        <dbReference type="Rhea" id="RHEA:23112"/>
        <dbReference type="ChEBI" id="CHEBI:15378"/>
        <dbReference type="ChEBI" id="CHEBI:16526"/>
        <dbReference type="ChEBI" id="CHEBI:17231"/>
        <dbReference type="ChEBI" id="CHEBI:36658"/>
        <dbReference type="EC" id="4.1.1.52"/>
    </reaction>
    <physiologicalReaction direction="left-to-right" evidence="6">
        <dbReference type="Rhea" id="RHEA:23113"/>
    </physiologicalReaction>
</comment>
<gene>
    <name evidence="10" type="ORF">NA57DRAFT_51531</name>
</gene>
<dbReference type="InterPro" id="IPR032465">
    <property type="entry name" value="ACMSD"/>
</dbReference>
<evidence type="ECO:0000256" key="1">
    <source>
        <dbReference type="ARBA" id="ARBA00005871"/>
    </source>
</evidence>
<dbReference type="GO" id="GO:0016787">
    <property type="term" value="F:hydrolase activity"/>
    <property type="evidence" value="ECO:0007669"/>
    <property type="project" value="InterPro"/>
</dbReference>
<dbReference type="Proteomes" id="UP000799772">
    <property type="component" value="Unassembled WGS sequence"/>
</dbReference>
<keyword evidence="3 8" id="KW-0210">Decarboxylase</keyword>
<evidence type="ECO:0000256" key="6">
    <source>
        <dbReference type="ARBA" id="ARBA00036832"/>
    </source>
</evidence>
<evidence type="ECO:0000259" key="9">
    <source>
        <dbReference type="Pfam" id="PF04909"/>
    </source>
</evidence>
<keyword evidence="2" id="KW-0479">Metal-binding</keyword>
<evidence type="ECO:0000256" key="3">
    <source>
        <dbReference type="ARBA" id="ARBA00022793"/>
    </source>
</evidence>
<dbReference type="SUPFAM" id="SSF51556">
    <property type="entry name" value="Metallo-dependent hydrolases"/>
    <property type="match status" value="1"/>
</dbReference>
<dbReference type="OrthoDB" id="2832284at2759"/>
<dbReference type="Pfam" id="PF04909">
    <property type="entry name" value="Amidohydro_2"/>
    <property type="match status" value="1"/>
</dbReference>
<feature type="domain" description="Amidohydrolase-related" evidence="9">
    <location>
        <begin position="4"/>
        <end position="316"/>
    </location>
</feature>
<dbReference type="PANTHER" id="PTHR21240:SF29">
    <property type="entry name" value="AMIDOHYDROLASE-RELATED DOMAIN-CONTAINING PROTEIN"/>
    <property type="match status" value="1"/>
</dbReference>
<evidence type="ECO:0000256" key="4">
    <source>
        <dbReference type="ARBA" id="ARBA00022833"/>
    </source>
</evidence>
<dbReference type="PANTHER" id="PTHR21240">
    <property type="entry name" value="2-AMINO-3-CARBOXYLMUCONATE-6-SEMIALDEHYDE DECARBOXYLASE"/>
    <property type="match status" value="1"/>
</dbReference>
<keyword evidence="4" id="KW-0862">Zinc</keyword>
<protein>
    <recommendedName>
        <fullName evidence="7">6-methylsalicylate decarboxylase</fullName>
        <ecNumber evidence="7">4.1.1.52</ecNumber>
    </recommendedName>
</protein>
<keyword evidence="11" id="KW-1185">Reference proteome</keyword>
<evidence type="ECO:0000313" key="11">
    <source>
        <dbReference type="Proteomes" id="UP000799772"/>
    </source>
</evidence>
<evidence type="ECO:0000313" key="10">
    <source>
        <dbReference type="EMBL" id="KAF2104725.1"/>
    </source>
</evidence>
<name>A0A9P4MBT8_9PEZI</name>
<reference evidence="10" key="1">
    <citation type="journal article" date="2020" name="Stud. Mycol.">
        <title>101 Dothideomycetes genomes: a test case for predicting lifestyles and emergence of pathogens.</title>
        <authorList>
            <person name="Haridas S."/>
            <person name="Albert R."/>
            <person name="Binder M."/>
            <person name="Bloem J."/>
            <person name="Labutti K."/>
            <person name="Salamov A."/>
            <person name="Andreopoulos B."/>
            <person name="Baker S."/>
            <person name="Barry K."/>
            <person name="Bills G."/>
            <person name="Bluhm B."/>
            <person name="Cannon C."/>
            <person name="Castanera R."/>
            <person name="Culley D."/>
            <person name="Daum C."/>
            <person name="Ezra D."/>
            <person name="Gonzalez J."/>
            <person name="Henrissat B."/>
            <person name="Kuo A."/>
            <person name="Liang C."/>
            <person name="Lipzen A."/>
            <person name="Lutzoni F."/>
            <person name="Magnuson J."/>
            <person name="Mondo S."/>
            <person name="Nolan M."/>
            <person name="Ohm R."/>
            <person name="Pangilinan J."/>
            <person name="Park H.-J."/>
            <person name="Ramirez L."/>
            <person name="Alfaro M."/>
            <person name="Sun H."/>
            <person name="Tritt A."/>
            <person name="Yoshinaga Y."/>
            <person name="Zwiers L.-H."/>
            <person name="Turgeon B."/>
            <person name="Goodwin S."/>
            <person name="Spatafora J."/>
            <person name="Crous P."/>
            <person name="Grigoriev I."/>
        </authorList>
    </citation>
    <scope>NUCLEOTIDE SEQUENCE</scope>
    <source>
        <strain evidence="10">CBS 133067</strain>
    </source>
</reference>
<evidence type="ECO:0000256" key="7">
    <source>
        <dbReference type="ARBA" id="ARBA00038889"/>
    </source>
</evidence>
<keyword evidence="5 8" id="KW-0456">Lyase</keyword>
<dbReference type="GO" id="GO:0019748">
    <property type="term" value="P:secondary metabolic process"/>
    <property type="evidence" value="ECO:0007669"/>
    <property type="project" value="TreeGrafter"/>
</dbReference>
<comment type="caution">
    <text evidence="10">The sequence shown here is derived from an EMBL/GenBank/DDBJ whole genome shotgun (WGS) entry which is preliminary data.</text>
</comment>
<proteinExistence type="inferred from homology"/>
<dbReference type="GO" id="GO:0047596">
    <property type="term" value="F:6-methylsalicylate decarboxylase activity"/>
    <property type="evidence" value="ECO:0007669"/>
    <property type="project" value="UniProtKB-EC"/>
</dbReference>
<dbReference type="Gene3D" id="3.20.20.140">
    <property type="entry name" value="Metal-dependent hydrolases"/>
    <property type="match status" value="1"/>
</dbReference>
<evidence type="ECO:0000256" key="8">
    <source>
        <dbReference type="RuleBase" id="RU366045"/>
    </source>
</evidence>
<sequence length="320" mass="35797">MSKIDVHHHFYPSFFSEAIIRNGGDPSGWHVPDWSADASREISARIGVKTAILSMTAPGAMIERDPKDAAALARRGNLAGAELRDSDPEHFGFYANLPSLLDTETCLAELAFALDELHADGVVIFTRYGDDNHYLGHPDFISIWKELNRRKVVVFIHPTHAVDTHLVNPSLPQPMFDYPHETGHTAIDMIVSGTLKNYAPDCKIILSHAGGTLPYLIYRVAGMIPYTQMNERVKKSTEEIVEEAKMFYFDTAISANEITLKALLALAKPGHILFGSDFPNAPTKGIEFFRKSLDEFEMDKETRKNIEYGAAHELFPRLKV</sequence>
<organism evidence="10 11">
    <name type="scientific">Rhizodiscina lignyota</name>
    <dbReference type="NCBI Taxonomy" id="1504668"/>
    <lineage>
        <taxon>Eukaryota</taxon>
        <taxon>Fungi</taxon>
        <taxon>Dikarya</taxon>
        <taxon>Ascomycota</taxon>
        <taxon>Pezizomycotina</taxon>
        <taxon>Dothideomycetes</taxon>
        <taxon>Pleosporomycetidae</taxon>
        <taxon>Aulographales</taxon>
        <taxon>Rhizodiscinaceae</taxon>
        <taxon>Rhizodiscina</taxon>
    </lineage>
</organism>
<dbReference type="EMBL" id="ML978121">
    <property type="protein sequence ID" value="KAF2104725.1"/>
    <property type="molecule type" value="Genomic_DNA"/>
</dbReference>
<accession>A0A9P4MBT8</accession>
<dbReference type="AlphaFoldDB" id="A0A9P4MBT8"/>
<dbReference type="InterPro" id="IPR032466">
    <property type="entry name" value="Metal_Hydrolase"/>
</dbReference>
<evidence type="ECO:0000256" key="2">
    <source>
        <dbReference type="ARBA" id="ARBA00022723"/>
    </source>
</evidence>